<dbReference type="Proteomes" id="UP000481087">
    <property type="component" value="Unassembled WGS sequence"/>
</dbReference>
<reference evidence="8 9" key="1">
    <citation type="submission" date="2019-12" db="EMBL/GenBank/DDBJ databases">
        <title>Paenibacillus sp. nov. sp. isolated from soil.</title>
        <authorList>
            <person name="Kim J."/>
            <person name="Jeong S.E."/>
            <person name="Jung H.S."/>
            <person name="Jeon C.O."/>
        </authorList>
    </citation>
    <scope>NUCLEOTIDE SEQUENCE [LARGE SCALE GENOMIC DNA]</scope>
    <source>
        <strain evidence="8 9">5J-6</strain>
    </source>
</reference>
<feature type="transmembrane region" description="Helical" evidence="7">
    <location>
        <begin position="298"/>
        <end position="319"/>
    </location>
</feature>
<feature type="transmembrane region" description="Helical" evidence="7">
    <location>
        <begin position="260"/>
        <end position="278"/>
    </location>
</feature>
<keyword evidence="6 7" id="KW-0472">Membrane</keyword>
<accession>A0A6L8V5N3</accession>
<feature type="transmembrane region" description="Helical" evidence="7">
    <location>
        <begin position="175"/>
        <end position="193"/>
    </location>
</feature>
<proteinExistence type="predicted"/>
<name>A0A6L8V5N3_9BACL</name>
<feature type="transmembrane region" description="Helical" evidence="7">
    <location>
        <begin position="143"/>
        <end position="163"/>
    </location>
</feature>
<dbReference type="InterPro" id="IPR048279">
    <property type="entry name" value="MdtK-like"/>
</dbReference>
<feature type="transmembrane region" description="Helical" evidence="7">
    <location>
        <begin position="331"/>
        <end position="351"/>
    </location>
</feature>
<keyword evidence="4 7" id="KW-0812">Transmembrane</keyword>
<dbReference type="Pfam" id="PF01554">
    <property type="entry name" value="MatE"/>
    <property type="match status" value="2"/>
</dbReference>
<keyword evidence="2" id="KW-0813">Transport</keyword>
<dbReference type="CDD" id="cd13138">
    <property type="entry name" value="MATE_yoeA_like"/>
    <property type="match status" value="1"/>
</dbReference>
<sequence length="465" mass="50283">MRGNGDTPAKARPSLTEGPIAKTLILFSLPILLGNVLQTLNGSINAVWIGKYLGEGGLAATSNANIIMFFLISSIFGFAMAAVILIGQNLGAKKTHEAKKVVGTSTVFFFILSILVAAFGLLFSSTILTWMNTPPDVKDLAVVYTRILFAGVPFMFGFNLIMAILRGSGDAKTPFYFLLLSAILDVILNPLLIDGIGPFPKMGIAGSAVATFIAQLISFVLLILYLYRKKYFLRITKEDLPLLRINWTIIRTLIQKGVPMGLNMVVVSISNLLLVHLVNSYGSESTAAFGVAMQISSYVQMPAMAIGGAVTSMAAQNIGAGLWGRVNRITWTGVAVNILMTGLIVVVLTLFNREVVSLFLPPEGSAIALGVHINNLTLWSFIIFGVFNVVAGVVRSAGSVVFPLVVAFIALLLVRIPLATVLSHKYGFDVIWWSFPVSFTVAMTLNVIYYQLGKWRQARMIPAKA</sequence>
<evidence type="ECO:0000313" key="8">
    <source>
        <dbReference type="EMBL" id="MZQ85663.1"/>
    </source>
</evidence>
<evidence type="ECO:0000256" key="5">
    <source>
        <dbReference type="ARBA" id="ARBA00022989"/>
    </source>
</evidence>
<feature type="transmembrane region" description="Helical" evidence="7">
    <location>
        <begin position="20"/>
        <end position="44"/>
    </location>
</feature>
<evidence type="ECO:0000256" key="1">
    <source>
        <dbReference type="ARBA" id="ARBA00004651"/>
    </source>
</evidence>
<protein>
    <submittedName>
        <fullName evidence="8">MATE family efflux transporter</fullName>
    </submittedName>
</protein>
<evidence type="ECO:0000256" key="3">
    <source>
        <dbReference type="ARBA" id="ARBA00022475"/>
    </source>
</evidence>
<dbReference type="AlphaFoldDB" id="A0A6L8V5N3"/>
<dbReference type="InterPro" id="IPR052031">
    <property type="entry name" value="Membrane_Transporter-Flippase"/>
</dbReference>
<dbReference type="GO" id="GO:0042910">
    <property type="term" value="F:xenobiotic transmembrane transporter activity"/>
    <property type="evidence" value="ECO:0007669"/>
    <property type="project" value="InterPro"/>
</dbReference>
<dbReference type="EMBL" id="WTUZ01000033">
    <property type="protein sequence ID" value="MZQ85663.1"/>
    <property type="molecule type" value="Genomic_DNA"/>
</dbReference>
<gene>
    <name evidence="8" type="ORF">GQF01_26480</name>
</gene>
<dbReference type="RefSeq" id="WP_161409989.1">
    <property type="nucleotide sequence ID" value="NZ_WTUZ01000033.1"/>
</dbReference>
<feature type="transmembrane region" description="Helical" evidence="7">
    <location>
        <begin position="371"/>
        <end position="393"/>
    </location>
</feature>
<feature type="transmembrane region" description="Helical" evidence="7">
    <location>
        <begin position="430"/>
        <end position="450"/>
    </location>
</feature>
<organism evidence="8 9">
    <name type="scientific">Paenibacillus silvestris</name>
    <dbReference type="NCBI Taxonomy" id="2606219"/>
    <lineage>
        <taxon>Bacteria</taxon>
        <taxon>Bacillati</taxon>
        <taxon>Bacillota</taxon>
        <taxon>Bacilli</taxon>
        <taxon>Bacillales</taxon>
        <taxon>Paenibacillaceae</taxon>
        <taxon>Paenibacillus</taxon>
    </lineage>
</organism>
<evidence type="ECO:0000256" key="6">
    <source>
        <dbReference type="ARBA" id="ARBA00023136"/>
    </source>
</evidence>
<comment type="subcellular location">
    <subcellularLocation>
        <location evidence="1">Cell membrane</location>
        <topology evidence="1">Multi-pass membrane protein</topology>
    </subcellularLocation>
</comment>
<feature type="transmembrane region" description="Helical" evidence="7">
    <location>
        <begin position="107"/>
        <end position="131"/>
    </location>
</feature>
<feature type="transmembrane region" description="Helical" evidence="7">
    <location>
        <begin position="400"/>
        <end position="418"/>
    </location>
</feature>
<evidence type="ECO:0000313" key="9">
    <source>
        <dbReference type="Proteomes" id="UP000481087"/>
    </source>
</evidence>
<feature type="transmembrane region" description="Helical" evidence="7">
    <location>
        <begin position="205"/>
        <end position="227"/>
    </location>
</feature>
<feature type="transmembrane region" description="Helical" evidence="7">
    <location>
        <begin position="64"/>
        <end position="86"/>
    </location>
</feature>
<dbReference type="PANTHER" id="PTHR43549">
    <property type="entry name" value="MULTIDRUG RESISTANCE PROTEIN YPNP-RELATED"/>
    <property type="match status" value="1"/>
</dbReference>
<dbReference type="PANTHER" id="PTHR43549:SF3">
    <property type="entry name" value="MULTIDRUG RESISTANCE PROTEIN YPNP-RELATED"/>
    <property type="match status" value="1"/>
</dbReference>
<keyword evidence="3" id="KW-1003">Cell membrane</keyword>
<keyword evidence="5 7" id="KW-1133">Transmembrane helix</keyword>
<dbReference type="InterPro" id="IPR002528">
    <property type="entry name" value="MATE_fam"/>
</dbReference>
<keyword evidence="9" id="KW-1185">Reference proteome</keyword>
<evidence type="ECO:0000256" key="2">
    <source>
        <dbReference type="ARBA" id="ARBA00022448"/>
    </source>
</evidence>
<dbReference type="PIRSF" id="PIRSF006603">
    <property type="entry name" value="DinF"/>
    <property type="match status" value="1"/>
</dbReference>
<dbReference type="GO" id="GO:0015297">
    <property type="term" value="F:antiporter activity"/>
    <property type="evidence" value="ECO:0007669"/>
    <property type="project" value="InterPro"/>
</dbReference>
<dbReference type="GO" id="GO:0005886">
    <property type="term" value="C:plasma membrane"/>
    <property type="evidence" value="ECO:0007669"/>
    <property type="project" value="UniProtKB-SubCell"/>
</dbReference>
<dbReference type="NCBIfam" id="TIGR00797">
    <property type="entry name" value="matE"/>
    <property type="match status" value="1"/>
</dbReference>
<evidence type="ECO:0000256" key="7">
    <source>
        <dbReference type="SAM" id="Phobius"/>
    </source>
</evidence>
<evidence type="ECO:0000256" key="4">
    <source>
        <dbReference type="ARBA" id="ARBA00022692"/>
    </source>
</evidence>
<comment type="caution">
    <text evidence="8">The sequence shown here is derived from an EMBL/GenBank/DDBJ whole genome shotgun (WGS) entry which is preliminary data.</text>
</comment>